<name>A0A6J5M0T6_9CAUD</name>
<protein>
    <submittedName>
        <fullName evidence="1">Uncharacterized protein</fullName>
    </submittedName>
</protein>
<organism evidence="1">
    <name type="scientific">uncultured Caudovirales phage</name>
    <dbReference type="NCBI Taxonomy" id="2100421"/>
    <lineage>
        <taxon>Viruses</taxon>
        <taxon>Duplodnaviria</taxon>
        <taxon>Heunggongvirae</taxon>
        <taxon>Uroviricota</taxon>
        <taxon>Caudoviricetes</taxon>
        <taxon>Peduoviridae</taxon>
        <taxon>Maltschvirus</taxon>
        <taxon>Maltschvirus maltsch</taxon>
    </lineage>
</organism>
<reference evidence="1" key="1">
    <citation type="submission" date="2020-04" db="EMBL/GenBank/DDBJ databases">
        <authorList>
            <person name="Chiriac C."/>
            <person name="Salcher M."/>
            <person name="Ghai R."/>
            <person name="Kavagutti S V."/>
        </authorList>
    </citation>
    <scope>NUCLEOTIDE SEQUENCE</scope>
</reference>
<sequence>MLQPGTYEGRVISHGLVKSGGKGTPGLDVRCEIDTGAEGKKTATVTLWLSRAAMERSKSTLGALGFVGKISQLDPRHPEPLSLVGTVAPVRLDYEDYNGNKREKWEFALAGNRPLDVSEFANIDAAFEGAYEPTEELPF</sequence>
<evidence type="ECO:0000313" key="1">
    <source>
        <dbReference type="EMBL" id="CAB4140525.1"/>
    </source>
</evidence>
<accession>A0A6J5M0T6</accession>
<proteinExistence type="predicted"/>
<gene>
    <name evidence="1" type="ORF">UFOVP398_46</name>
</gene>
<dbReference type="EMBL" id="LR796376">
    <property type="protein sequence ID" value="CAB4140525.1"/>
    <property type="molecule type" value="Genomic_DNA"/>
</dbReference>